<gene>
    <name evidence="13" type="primary">LOC115634863</name>
</gene>
<organism evidence="13 14">
    <name type="scientific">Gopherus evgoodei</name>
    <name type="common">Goodes thornscrub tortoise</name>
    <dbReference type="NCBI Taxonomy" id="1825980"/>
    <lineage>
        <taxon>Eukaryota</taxon>
        <taxon>Metazoa</taxon>
        <taxon>Chordata</taxon>
        <taxon>Craniata</taxon>
        <taxon>Vertebrata</taxon>
        <taxon>Euteleostomi</taxon>
        <taxon>Archelosauria</taxon>
        <taxon>Testudinata</taxon>
        <taxon>Testudines</taxon>
        <taxon>Cryptodira</taxon>
        <taxon>Durocryptodira</taxon>
        <taxon>Testudinoidea</taxon>
        <taxon>Testudinidae</taxon>
        <taxon>Gopherus</taxon>
    </lineage>
</organism>
<keyword evidence="4 10" id="KW-1133">Transmembrane helix</keyword>
<evidence type="ECO:0000256" key="6">
    <source>
        <dbReference type="ARBA" id="ARBA00023157"/>
    </source>
</evidence>
<evidence type="ECO:0000259" key="12">
    <source>
        <dbReference type="PROSITE" id="PS50835"/>
    </source>
</evidence>
<keyword evidence="7" id="KW-0675">Receptor</keyword>
<dbReference type="InterPro" id="IPR007110">
    <property type="entry name" value="Ig-like_dom"/>
</dbReference>
<evidence type="ECO:0000256" key="7">
    <source>
        <dbReference type="ARBA" id="ARBA00023170"/>
    </source>
</evidence>
<dbReference type="InterPro" id="IPR013162">
    <property type="entry name" value="CD80_C2-set"/>
</dbReference>
<dbReference type="GeneID" id="115634863"/>
<evidence type="ECO:0000256" key="10">
    <source>
        <dbReference type="SAM" id="Phobius"/>
    </source>
</evidence>
<dbReference type="InterPro" id="IPR013106">
    <property type="entry name" value="Ig_V-set"/>
</dbReference>
<sequence length="332" mass="36166">MKAKADMNYVGKTSCAFVLLTIAVAMVPMGSQARNSTGSDTEPSQENNSSAENISESKIVAGSSVNLTCGVISRGDLVVVTWKIRPRTGNHCTLAYRTDQNKTDRTNCSERMDWKSSPETDSALQIRQVTLTDEGCYICEAVTSGGNSHRTYTLTVLVPPEVTLTCDSNGTAVCKAAAGKPAAQISWDPNGDPRTELENHTDGIVTVLSIYSPRETSITCLVSHPAWNTSQSKECPSENRGNMFLQYFVICAGLLVILFILALIFLCKLHCGRVCYKSKIPETAPPHNMQDSNEQQELEPYASYVQKENVIYSTAYEVTVSEDLPPGLQSAT</sequence>
<dbReference type="PANTHER" id="PTHR21462">
    <property type="entry name" value="CELL SURFACE GLYCOPROTEIN OX2 RECEPTOR PRECURSOR"/>
    <property type="match status" value="1"/>
</dbReference>
<dbReference type="SUPFAM" id="SSF48726">
    <property type="entry name" value="Immunoglobulin"/>
    <property type="match status" value="2"/>
</dbReference>
<dbReference type="GO" id="GO:0150077">
    <property type="term" value="P:regulation of neuroinflammatory response"/>
    <property type="evidence" value="ECO:0007669"/>
    <property type="project" value="InterPro"/>
</dbReference>
<protein>
    <submittedName>
        <fullName evidence="13">Cell surface glycoprotein CD200 receptor 1-A-like</fullName>
    </submittedName>
</protein>
<comment type="subcellular location">
    <subcellularLocation>
        <location evidence="1">Membrane</location>
        <topology evidence="1">Single-pass membrane protein</topology>
    </subcellularLocation>
</comment>
<dbReference type="InterPro" id="IPR040012">
    <property type="entry name" value="CD200R"/>
</dbReference>
<dbReference type="InterPro" id="IPR013783">
    <property type="entry name" value="Ig-like_fold"/>
</dbReference>
<reference evidence="13" key="1">
    <citation type="submission" date="2025-08" db="UniProtKB">
        <authorList>
            <consortium name="Ensembl"/>
        </authorList>
    </citation>
    <scope>IDENTIFICATION</scope>
</reference>
<evidence type="ECO:0000256" key="5">
    <source>
        <dbReference type="ARBA" id="ARBA00023136"/>
    </source>
</evidence>
<dbReference type="GO" id="GO:0009897">
    <property type="term" value="C:external side of plasma membrane"/>
    <property type="evidence" value="ECO:0007669"/>
    <property type="project" value="TreeGrafter"/>
</dbReference>
<reference evidence="13" key="2">
    <citation type="submission" date="2025-09" db="UniProtKB">
        <authorList>
            <consortium name="Ensembl"/>
        </authorList>
    </citation>
    <scope>IDENTIFICATION</scope>
</reference>
<dbReference type="RefSeq" id="XP_030388669.1">
    <property type="nucleotide sequence ID" value="XM_030532809.1"/>
</dbReference>
<keyword evidence="6" id="KW-1015">Disulfide bond</keyword>
<evidence type="ECO:0000256" key="4">
    <source>
        <dbReference type="ARBA" id="ARBA00022989"/>
    </source>
</evidence>
<keyword evidence="11" id="KW-0732">Signal</keyword>
<dbReference type="GO" id="GO:0038023">
    <property type="term" value="F:signaling receptor activity"/>
    <property type="evidence" value="ECO:0007669"/>
    <property type="project" value="InterPro"/>
</dbReference>
<dbReference type="PROSITE" id="PS50835">
    <property type="entry name" value="IG_LIKE"/>
    <property type="match status" value="2"/>
</dbReference>
<dbReference type="AlphaFoldDB" id="A0A8C4WFM2"/>
<evidence type="ECO:0000256" key="2">
    <source>
        <dbReference type="ARBA" id="ARBA00008215"/>
    </source>
</evidence>
<feature type="chain" id="PRO_5034070517" evidence="11">
    <location>
        <begin position="34"/>
        <end position="332"/>
    </location>
</feature>
<keyword evidence="3 10" id="KW-0812">Transmembrane</keyword>
<name>A0A8C4WFM2_9SAUR</name>
<evidence type="ECO:0000256" key="3">
    <source>
        <dbReference type="ARBA" id="ARBA00022692"/>
    </source>
</evidence>
<dbReference type="Gene3D" id="2.60.40.10">
    <property type="entry name" value="Immunoglobulins"/>
    <property type="match status" value="2"/>
</dbReference>
<dbReference type="InterPro" id="IPR003599">
    <property type="entry name" value="Ig_sub"/>
</dbReference>
<dbReference type="Ensembl" id="ENSGEVT00005016024.1">
    <property type="protein sequence ID" value="ENSGEVP00005015248.1"/>
    <property type="gene ID" value="ENSGEVG00005010868.1"/>
</dbReference>
<accession>A0A8C4WFM2</accession>
<evidence type="ECO:0000256" key="9">
    <source>
        <dbReference type="SAM" id="MobiDB-lite"/>
    </source>
</evidence>
<feature type="compositionally biased region" description="Polar residues" evidence="9">
    <location>
        <begin position="32"/>
        <end position="42"/>
    </location>
</feature>
<evidence type="ECO:0000256" key="11">
    <source>
        <dbReference type="SAM" id="SignalP"/>
    </source>
</evidence>
<evidence type="ECO:0000256" key="8">
    <source>
        <dbReference type="ARBA" id="ARBA00023180"/>
    </source>
</evidence>
<dbReference type="Proteomes" id="UP000694390">
    <property type="component" value="Unassembled WGS sequence"/>
</dbReference>
<feature type="signal peptide" evidence="11">
    <location>
        <begin position="1"/>
        <end position="33"/>
    </location>
</feature>
<comment type="similarity">
    <text evidence="2">Belongs to the CD200R family.</text>
</comment>
<feature type="domain" description="Ig-like" evidence="12">
    <location>
        <begin position="43"/>
        <end position="155"/>
    </location>
</feature>
<keyword evidence="5 10" id="KW-0472">Membrane</keyword>
<feature type="compositionally biased region" description="Low complexity" evidence="9">
    <location>
        <begin position="44"/>
        <end position="53"/>
    </location>
</feature>
<dbReference type="InterPro" id="IPR036179">
    <property type="entry name" value="Ig-like_dom_sf"/>
</dbReference>
<dbReference type="SMART" id="SM00409">
    <property type="entry name" value="IG"/>
    <property type="match status" value="1"/>
</dbReference>
<dbReference type="Pfam" id="PF07686">
    <property type="entry name" value="V-set"/>
    <property type="match status" value="1"/>
</dbReference>
<keyword evidence="14" id="KW-1185">Reference proteome</keyword>
<keyword evidence="8" id="KW-0325">Glycoprotein</keyword>
<dbReference type="GeneTree" id="ENSGT00390000014496"/>
<dbReference type="OrthoDB" id="8915654at2759"/>
<evidence type="ECO:0000313" key="14">
    <source>
        <dbReference type="Proteomes" id="UP000694390"/>
    </source>
</evidence>
<feature type="domain" description="Ig-like" evidence="12">
    <location>
        <begin position="162"/>
        <end position="236"/>
    </location>
</feature>
<dbReference type="Pfam" id="PF08205">
    <property type="entry name" value="C2-set_2"/>
    <property type="match status" value="1"/>
</dbReference>
<evidence type="ECO:0000256" key="1">
    <source>
        <dbReference type="ARBA" id="ARBA00004167"/>
    </source>
</evidence>
<proteinExistence type="inferred from homology"/>
<feature type="transmembrane region" description="Helical" evidence="10">
    <location>
        <begin position="244"/>
        <end position="267"/>
    </location>
</feature>
<dbReference type="PANTHER" id="PTHR21462:SF2">
    <property type="entry name" value="CELL SURFACE GLYCOPROTEIN CD200 RECEPTOR 2"/>
    <property type="match status" value="1"/>
</dbReference>
<evidence type="ECO:0000313" key="13">
    <source>
        <dbReference type="Ensembl" id="ENSGEVP00005015248.1"/>
    </source>
</evidence>
<feature type="region of interest" description="Disordered" evidence="9">
    <location>
        <begin position="32"/>
        <end position="53"/>
    </location>
</feature>